<proteinExistence type="predicted"/>
<accession>A0ABU2FGU0</accession>
<keyword evidence="3" id="KW-1185">Reference proteome</keyword>
<name>A0ABU2FGU0_9EURY</name>
<evidence type="ECO:0008006" key="4">
    <source>
        <dbReference type="Google" id="ProtNLM"/>
    </source>
</evidence>
<keyword evidence="1" id="KW-1133">Transmembrane helix</keyword>
<feature type="transmembrane region" description="Helical" evidence="1">
    <location>
        <begin position="230"/>
        <end position="252"/>
    </location>
</feature>
<evidence type="ECO:0000313" key="3">
    <source>
        <dbReference type="Proteomes" id="UP001259659"/>
    </source>
</evidence>
<reference evidence="2 3" key="1">
    <citation type="submission" date="2022-06" db="EMBL/GenBank/DDBJ databases">
        <title>Haloarcula sp. a new haloarchaeum isolate from saline soil.</title>
        <authorList>
            <person name="Strakova D."/>
            <person name="Galisteo C."/>
            <person name="Sanchez-Porro C."/>
            <person name="Ventosa A."/>
        </authorList>
    </citation>
    <scope>NUCLEOTIDE SEQUENCE [LARGE SCALE GENOMIC DNA]</scope>
    <source>
        <strain evidence="2 3">S1CR25-12</strain>
    </source>
</reference>
<organism evidence="2 3">
    <name type="scientific">Haloarcula saliterrae</name>
    <dbReference type="NCBI Taxonomy" id="2950534"/>
    <lineage>
        <taxon>Archaea</taxon>
        <taxon>Methanobacteriati</taxon>
        <taxon>Methanobacteriota</taxon>
        <taxon>Stenosarchaea group</taxon>
        <taxon>Halobacteria</taxon>
        <taxon>Halobacteriales</taxon>
        <taxon>Haloarculaceae</taxon>
        <taxon>Haloarcula</taxon>
    </lineage>
</organism>
<feature type="transmembrane region" description="Helical" evidence="1">
    <location>
        <begin position="20"/>
        <end position="38"/>
    </location>
</feature>
<keyword evidence="1" id="KW-0812">Transmembrane</keyword>
<feature type="transmembrane region" description="Helical" evidence="1">
    <location>
        <begin position="190"/>
        <end position="210"/>
    </location>
</feature>
<comment type="caution">
    <text evidence="2">The sequence shown here is derived from an EMBL/GenBank/DDBJ whole genome shotgun (WGS) entry which is preliminary data.</text>
</comment>
<gene>
    <name evidence="2" type="ORF">NDI56_16570</name>
</gene>
<feature type="transmembrane region" description="Helical" evidence="1">
    <location>
        <begin position="113"/>
        <end position="137"/>
    </location>
</feature>
<dbReference type="Proteomes" id="UP001259659">
    <property type="component" value="Unassembled WGS sequence"/>
</dbReference>
<dbReference type="RefSeq" id="WP_310920803.1">
    <property type="nucleotide sequence ID" value="NZ_JAMQON010000005.1"/>
</dbReference>
<sequence>MSLDIRRALQAGYDGLTSTAGYNVFSVLLVFYVAYDAVSQSFRQQLLATVPGIQPSPGFTPPFDIDMLAFELPLSVLVALTVAAVVSHEAVRFWAIQQFAESPAPTLQKRARVLLAVGGGVALFVYGVRQALLMFWYGPGFEMGIRSPLFVSVAVAPILLVTVYLRQEVALTAAGPTETVRNSLARFRKAPVPIFGLLLLLTVLALLTSLPSVLLSPLQVGATLWLLNELLSRVLFAALSTFTIATITEAYLQVCDGDPEAD</sequence>
<evidence type="ECO:0000313" key="2">
    <source>
        <dbReference type="EMBL" id="MDS0261016.1"/>
    </source>
</evidence>
<dbReference type="EMBL" id="JAMQON010000005">
    <property type="protein sequence ID" value="MDS0261016.1"/>
    <property type="molecule type" value="Genomic_DNA"/>
</dbReference>
<keyword evidence="1" id="KW-0472">Membrane</keyword>
<feature type="transmembrane region" description="Helical" evidence="1">
    <location>
        <begin position="149"/>
        <end position="165"/>
    </location>
</feature>
<protein>
    <recommendedName>
        <fullName evidence="4">Glycerophosphoryl diester phosphodiesterase membrane domain-containing protein</fullName>
    </recommendedName>
</protein>
<evidence type="ECO:0000256" key="1">
    <source>
        <dbReference type="SAM" id="Phobius"/>
    </source>
</evidence>